<dbReference type="RefSeq" id="WP_353963373.1">
    <property type="nucleotide sequence ID" value="NZ_JBBMFD010000028.1"/>
</dbReference>
<dbReference type="EMBL" id="JBBMFD010000028">
    <property type="protein sequence ID" value="MEQ2441518.1"/>
    <property type="molecule type" value="Genomic_DNA"/>
</dbReference>
<protein>
    <submittedName>
        <fullName evidence="2">Helix-turn-helix domain-containing protein</fullName>
    </submittedName>
</protein>
<sequence>MLTIKDLQTIFNCGKRQTYELLRVPGFPAMKLGGKYLISAKALDSWIQKNTGKTIIK</sequence>
<gene>
    <name evidence="2" type="ORF">WMO26_11835</name>
</gene>
<name>A0ABV1E2H3_9FIRM</name>
<evidence type="ECO:0000313" key="2">
    <source>
        <dbReference type="EMBL" id="MEQ2441518.1"/>
    </source>
</evidence>
<evidence type="ECO:0000259" key="1">
    <source>
        <dbReference type="Pfam" id="PF12728"/>
    </source>
</evidence>
<dbReference type="InterPro" id="IPR041657">
    <property type="entry name" value="HTH_17"/>
</dbReference>
<keyword evidence="3" id="KW-1185">Reference proteome</keyword>
<reference evidence="2 3" key="1">
    <citation type="submission" date="2024-03" db="EMBL/GenBank/DDBJ databases">
        <title>Human intestinal bacterial collection.</title>
        <authorList>
            <person name="Pauvert C."/>
            <person name="Hitch T.C.A."/>
            <person name="Clavel T."/>
        </authorList>
    </citation>
    <scope>NUCLEOTIDE SEQUENCE [LARGE SCALE GENOMIC DNA]</scope>
    <source>
        <strain evidence="2 3">CLA-JM-H44</strain>
    </source>
</reference>
<accession>A0ABV1E2H3</accession>
<dbReference type="Proteomes" id="UP001489509">
    <property type="component" value="Unassembled WGS sequence"/>
</dbReference>
<proteinExistence type="predicted"/>
<organism evidence="2 3">
    <name type="scientific">Solibaculum intestinale</name>
    <dbReference type="NCBI Taxonomy" id="3133165"/>
    <lineage>
        <taxon>Bacteria</taxon>
        <taxon>Bacillati</taxon>
        <taxon>Bacillota</taxon>
        <taxon>Clostridia</taxon>
        <taxon>Eubacteriales</taxon>
        <taxon>Oscillospiraceae</taxon>
        <taxon>Solibaculum</taxon>
    </lineage>
</organism>
<feature type="domain" description="Helix-turn-helix" evidence="1">
    <location>
        <begin position="1"/>
        <end position="50"/>
    </location>
</feature>
<evidence type="ECO:0000313" key="3">
    <source>
        <dbReference type="Proteomes" id="UP001489509"/>
    </source>
</evidence>
<comment type="caution">
    <text evidence="2">The sequence shown here is derived from an EMBL/GenBank/DDBJ whole genome shotgun (WGS) entry which is preliminary data.</text>
</comment>
<dbReference type="Pfam" id="PF12728">
    <property type="entry name" value="HTH_17"/>
    <property type="match status" value="1"/>
</dbReference>